<accession>A0AA88L2I3</accession>
<name>A0AA88L2I3_ARTSF</name>
<gene>
    <name evidence="2" type="ORF">QYM36_013803</name>
</gene>
<organism evidence="2 3">
    <name type="scientific">Artemia franciscana</name>
    <name type="common">Brine shrimp</name>
    <name type="synonym">Artemia sanfranciscana</name>
    <dbReference type="NCBI Taxonomy" id="6661"/>
    <lineage>
        <taxon>Eukaryota</taxon>
        <taxon>Metazoa</taxon>
        <taxon>Ecdysozoa</taxon>
        <taxon>Arthropoda</taxon>
        <taxon>Crustacea</taxon>
        <taxon>Branchiopoda</taxon>
        <taxon>Anostraca</taxon>
        <taxon>Artemiidae</taxon>
        <taxon>Artemia</taxon>
    </lineage>
</organism>
<evidence type="ECO:0000313" key="2">
    <source>
        <dbReference type="EMBL" id="KAK2710276.1"/>
    </source>
</evidence>
<feature type="chain" id="PRO_5041706891" evidence="1">
    <location>
        <begin position="21"/>
        <end position="326"/>
    </location>
</feature>
<keyword evidence="3" id="KW-1185">Reference proteome</keyword>
<evidence type="ECO:0000313" key="3">
    <source>
        <dbReference type="Proteomes" id="UP001187531"/>
    </source>
</evidence>
<dbReference type="EMBL" id="JAVRJZ010000017">
    <property type="protein sequence ID" value="KAK2710276.1"/>
    <property type="molecule type" value="Genomic_DNA"/>
</dbReference>
<reference evidence="2" key="1">
    <citation type="submission" date="2023-07" db="EMBL/GenBank/DDBJ databases">
        <title>Chromosome-level genome assembly of Artemia franciscana.</title>
        <authorList>
            <person name="Jo E."/>
        </authorList>
    </citation>
    <scope>NUCLEOTIDE SEQUENCE</scope>
    <source>
        <tissue evidence="2">Whole body</tissue>
    </source>
</reference>
<feature type="signal peptide" evidence="1">
    <location>
        <begin position="1"/>
        <end position="20"/>
    </location>
</feature>
<protein>
    <submittedName>
        <fullName evidence="2">Uncharacterized protein</fullName>
    </submittedName>
</protein>
<dbReference type="PANTHER" id="PTHR39313:SF1">
    <property type="entry name" value="IM:7138239"/>
    <property type="match status" value="1"/>
</dbReference>
<evidence type="ECO:0000256" key="1">
    <source>
        <dbReference type="SAM" id="SignalP"/>
    </source>
</evidence>
<proteinExistence type="predicted"/>
<sequence>MICMFFKLAITFLFLDISSGRHTPWRLRPRLTESLDELDGDEEQIRNVCCKKMKQTLFIGKGSDGEDIEVDVGVCRQSCAKKAPKIKKKEFERLLKETEPGVNPIELFLSLRRNDVFNSCLPGYTCSPSYAKLERYYTIDGALDVPIIDSCQCKKSLSDCGVADKPVLFFSGTPFEQFVNLGTCQADAMCSEDSTCVPTKNTTLSIEGPNGIQCVEVIEECGCRPSCYRASKLENIYDYTDVDIESDKVKPELQTIDIGICVGPCNLPSHKVKKCVLRDPENPKRCLSSLTHRPTGCQPTSFKTHYYMDKHGNSRSVLAIRHCSCK</sequence>
<keyword evidence="1" id="KW-0732">Signal</keyword>
<dbReference type="PANTHER" id="PTHR39313">
    <property type="entry name" value="IM:7138239"/>
    <property type="match status" value="1"/>
</dbReference>
<comment type="caution">
    <text evidence="2">The sequence shown here is derived from an EMBL/GenBank/DDBJ whole genome shotgun (WGS) entry which is preliminary data.</text>
</comment>
<dbReference type="Proteomes" id="UP001187531">
    <property type="component" value="Unassembled WGS sequence"/>
</dbReference>
<dbReference type="AlphaFoldDB" id="A0AA88L2I3"/>